<comment type="caution">
    <text evidence="2">The sequence shown here is derived from an EMBL/GenBank/DDBJ whole genome shotgun (WGS) entry which is preliminary data.</text>
</comment>
<feature type="signal peptide" evidence="1">
    <location>
        <begin position="1"/>
        <end position="19"/>
    </location>
</feature>
<gene>
    <name evidence="2" type="ORF">A7985_18080</name>
</gene>
<name>A0A1C0TLU3_9GAMM</name>
<organism evidence="2 3">
    <name type="scientific">Pseudoalteromonas luteoviolacea</name>
    <dbReference type="NCBI Taxonomy" id="43657"/>
    <lineage>
        <taxon>Bacteria</taxon>
        <taxon>Pseudomonadati</taxon>
        <taxon>Pseudomonadota</taxon>
        <taxon>Gammaproteobacteria</taxon>
        <taxon>Alteromonadales</taxon>
        <taxon>Pseudoalteromonadaceae</taxon>
        <taxon>Pseudoalteromonas</taxon>
    </lineage>
</organism>
<reference evidence="3" key="1">
    <citation type="submission" date="2016-07" db="EMBL/GenBank/DDBJ databases">
        <authorList>
            <person name="Florea S."/>
            <person name="Webb J.S."/>
            <person name="Jaromczyk J."/>
            <person name="Schardl C.L."/>
        </authorList>
    </citation>
    <scope>NUCLEOTIDE SEQUENCE [LARGE SCALE GENOMIC DNA]</scope>
    <source>
        <strain evidence="3">IPB1</strain>
    </source>
</reference>
<evidence type="ECO:0000313" key="3">
    <source>
        <dbReference type="Proteomes" id="UP000093366"/>
    </source>
</evidence>
<dbReference type="AlphaFoldDB" id="A0A1C0TLU3"/>
<feature type="chain" id="PRO_5008646050" description="DUF2946 domain-containing protein" evidence="1">
    <location>
        <begin position="20"/>
        <end position="112"/>
    </location>
</feature>
<accession>A0A1C0TLU3</accession>
<protein>
    <recommendedName>
        <fullName evidence="4">DUF2946 domain-containing protein</fullName>
    </recommendedName>
</protein>
<proteinExistence type="predicted"/>
<keyword evidence="1" id="KW-0732">Signal</keyword>
<evidence type="ECO:0008006" key="4">
    <source>
        <dbReference type="Google" id="ProtNLM"/>
    </source>
</evidence>
<dbReference type="EMBL" id="MAUJ01000007">
    <property type="protein sequence ID" value="OCQ19820.1"/>
    <property type="molecule type" value="Genomic_DNA"/>
</dbReference>
<dbReference type="Proteomes" id="UP000093366">
    <property type="component" value="Unassembled WGS sequence"/>
</dbReference>
<evidence type="ECO:0000313" key="2">
    <source>
        <dbReference type="EMBL" id="OCQ19820.1"/>
    </source>
</evidence>
<sequence length="112" mass="12331">MVYAILTVVVALQSVSSVASLSELNLVDARHLQTNHAHQHDEQVTTTVKLDEHGHAVQDCHHCGHCTGSHTSWVSVESVSNASLDTSGPIFCVTDRRVRKRVESTFRPPIYS</sequence>
<evidence type="ECO:0000256" key="1">
    <source>
        <dbReference type="SAM" id="SignalP"/>
    </source>
</evidence>